<dbReference type="GO" id="GO:0006559">
    <property type="term" value="P:L-phenylalanine catabolic process"/>
    <property type="evidence" value="ECO:0007669"/>
    <property type="project" value="TreeGrafter"/>
</dbReference>
<dbReference type="GO" id="GO:0016034">
    <property type="term" value="F:maleylacetoacetate isomerase activity"/>
    <property type="evidence" value="ECO:0007669"/>
    <property type="project" value="TreeGrafter"/>
</dbReference>
<comment type="caution">
    <text evidence="2">The sequence shown here is derived from an EMBL/GenBank/DDBJ whole genome shotgun (WGS) entry which is preliminary data.</text>
</comment>
<dbReference type="GO" id="GO:0004364">
    <property type="term" value="F:glutathione transferase activity"/>
    <property type="evidence" value="ECO:0007669"/>
    <property type="project" value="UniProtKB-EC"/>
</dbReference>
<dbReference type="CDD" id="cd03194">
    <property type="entry name" value="GST_C_3"/>
    <property type="match status" value="1"/>
</dbReference>
<evidence type="ECO:0000313" key="2">
    <source>
        <dbReference type="EMBL" id="MBB3925495.1"/>
    </source>
</evidence>
<dbReference type="InterPro" id="IPR036249">
    <property type="entry name" value="Thioredoxin-like_sf"/>
</dbReference>
<dbReference type="AlphaFoldDB" id="A0A7W6BKR3"/>
<gene>
    <name evidence="2" type="ORF">GGR43_001208</name>
</gene>
<dbReference type="InterPro" id="IPR004045">
    <property type="entry name" value="Glutathione_S-Trfase_N"/>
</dbReference>
<accession>A0A7W6BKR3</accession>
<dbReference type="SUPFAM" id="SSF52833">
    <property type="entry name" value="Thioredoxin-like"/>
    <property type="match status" value="1"/>
</dbReference>
<dbReference type="PANTHER" id="PTHR42673:SF4">
    <property type="entry name" value="MALEYLACETOACETATE ISOMERASE"/>
    <property type="match status" value="1"/>
</dbReference>
<dbReference type="Proteomes" id="UP000571950">
    <property type="component" value="Unassembled WGS sequence"/>
</dbReference>
<dbReference type="CDD" id="cd03043">
    <property type="entry name" value="GST_N_1"/>
    <property type="match status" value="1"/>
</dbReference>
<proteinExistence type="predicted"/>
<sequence length="223" mass="25016">MLKIIVGNKAYSSWSLRGWLAVRQSGLPYEELVVPMYDEAWPQRRMQPDLAVSNGKIPTLWDGDIAVWDSLAIVDYLNDLTGNRLFWPQDKAARALARSIAAEMHSGYVPLRKACSMNVRQVFPAQAPSEAVQENLSRITALWEQARGRFGAGGPWLFGDFGAADIMFAPVVFRIHGYSLPVEGVAKDYVDAMLTHPWMVEWVEGAKGESWVLDQYEHGPEYG</sequence>
<keyword evidence="3" id="KW-1185">Reference proteome</keyword>
<dbReference type="Gene3D" id="3.40.30.10">
    <property type="entry name" value="Glutaredoxin"/>
    <property type="match status" value="1"/>
</dbReference>
<dbReference type="Pfam" id="PF13409">
    <property type="entry name" value="GST_N_2"/>
    <property type="match status" value="1"/>
</dbReference>
<dbReference type="GO" id="GO:0006749">
    <property type="term" value="P:glutathione metabolic process"/>
    <property type="evidence" value="ECO:0007669"/>
    <property type="project" value="TreeGrafter"/>
</dbReference>
<name>A0A7W6BKR3_9SPHN</name>
<dbReference type="PROSITE" id="PS50404">
    <property type="entry name" value="GST_NTER"/>
    <property type="match status" value="1"/>
</dbReference>
<dbReference type="InterPro" id="IPR036282">
    <property type="entry name" value="Glutathione-S-Trfase_C_sf"/>
</dbReference>
<keyword evidence="2" id="KW-0808">Transferase</keyword>
<dbReference type="RefSeq" id="WP_188071048.1">
    <property type="nucleotide sequence ID" value="NZ_BSPS01000018.1"/>
</dbReference>
<feature type="domain" description="GST N-terminal" evidence="1">
    <location>
        <begin position="2"/>
        <end position="85"/>
    </location>
</feature>
<dbReference type="EMBL" id="JACIDT010000003">
    <property type="protein sequence ID" value="MBB3925495.1"/>
    <property type="molecule type" value="Genomic_DNA"/>
</dbReference>
<dbReference type="PANTHER" id="PTHR42673">
    <property type="entry name" value="MALEYLACETOACETATE ISOMERASE"/>
    <property type="match status" value="1"/>
</dbReference>
<evidence type="ECO:0000313" key="3">
    <source>
        <dbReference type="Proteomes" id="UP000571950"/>
    </source>
</evidence>
<organism evidence="2 3">
    <name type="scientific">Sphingobium jiangsuense</name>
    <dbReference type="NCBI Taxonomy" id="870476"/>
    <lineage>
        <taxon>Bacteria</taxon>
        <taxon>Pseudomonadati</taxon>
        <taxon>Pseudomonadota</taxon>
        <taxon>Alphaproteobacteria</taxon>
        <taxon>Sphingomonadales</taxon>
        <taxon>Sphingomonadaceae</taxon>
        <taxon>Sphingobium</taxon>
    </lineage>
</organism>
<reference evidence="2 3" key="1">
    <citation type="submission" date="2020-08" db="EMBL/GenBank/DDBJ databases">
        <title>Genomic Encyclopedia of Type Strains, Phase IV (KMG-IV): sequencing the most valuable type-strain genomes for metagenomic binning, comparative biology and taxonomic classification.</title>
        <authorList>
            <person name="Goeker M."/>
        </authorList>
    </citation>
    <scope>NUCLEOTIDE SEQUENCE [LARGE SCALE GENOMIC DNA]</scope>
    <source>
        <strain evidence="2 3">DSM 26189</strain>
    </source>
</reference>
<dbReference type="Pfam" id="PF13410">
    <property type="entry name" value="GST_C_2"/>
    <property type="match status" value="1"/>
</dbReference>
<dbReference type="SUPFAM" id="SSF47616">
    <property type="entry name" value="GST C-terminal domain-like"/>
    <property type="match status" value="1"/>
</dbReference>
<dbReference type="EC" id="2.5.1.18" evidence="2"/>
<protein>
    <submittedName>
        <fullName evidence="2">Glutathione S-transferase</fullName>
        <ecNumber evidence="2">2.5.1.18</ecNumber>
    </submittedName>
</protein>
<evidence type="ECO:0000259" key="1">
    <source>
        <dbReference type="PROSITE" id="PS50404"/>
    </source>
</evidence>
<dbReference type="Gene3D" id="1.20.1050.10">
    <property type="match status" value="1"/>
</dbReference>